<reference evidence="3 4" key="1">
    <citation type="submission" date="2024-01" db="EMBL/GenBank/DDBJ databases">
        <title>A telomere-to-telomere, gap-free genome of sweet tea (Lithocarpus litseifolius).</title>
        <authorList>
            <person name="Zhou J."/>
        </authorList>
    </citation>
    <scope>NUCLEOTIDE SEQUENCE [LARGE SCALE GENOMIC DNA]</scope>
    <source>
        <strain evidence="3">Zhou-2022a</strain>
        <tissue evidence="3">Leaf</tissue>
    </source>
</reference>
<evidence type="ECO:0000313" key="3">
    <source>
        <dbReference type="EMBL" id="KAL0005773.1"/>
    </source>
</evidence>
<comment type="caution">
    <text evidence="3">The sequence shown here is derived from an EMBL/GenBank/DDBJ whole genome shotgun (WGS) entry which is preliminary data.</text>
</comment>
<feature type="region of interest" description="Disordered" evidence="1">
    <location>
        <begin position="1"/>
        <end position="59"/>
    </location>
</feature>
<dbReference type="Pfam" id="PF10539">
    <property type="entry name" value="Dev_Cell_Death"/>
    <property type="match status" value="1"/>
</dbReference>
<dbReference type="EMBL" id="JAZDWU010000004">
    <property type="protein sequence ID" value="KAL0005773.1"/>
    <property type="molecule type" value="Genomic_DNA"/>
</dbReference>
<keyword evidence="4" id="KW-1185">Reference proteome</keyword>
<dbReference type="PANTHER" id="PTHR46444">
    <property type="entry name" value="DCD (DEVELOPMENT AND CELL DEATH) DOMAIN PROTEIN-RELATED"/>
    <property type="match status" value="1"/>
</dbReference>
<proteinExistence type="predicted"/>
<evidence type="ECO:0000256" key="1">
    <source>
        <dbReference type="SAM" id="MobiDB-lite"/>
    </source>
</evidence>
<dbReference type="AlphaFoldDB" id="A0AAW2D7X0"/>
<dbReference type="PROSITE" id="PS51222">
    <property type="entry name" value="DCD"/>
    <property type="match status" value="1"/>
</dbReference>
<name>A0AAW2D7X0_9ROSI</name>
<evidence type="ECO:0000259" key="2">
    <source>
        <dbReference type="PROSITE" id="PS51222"/>
    </source>
</evidence>
<dbReference type="PANTHER" id="PTHR46444:SF3">
    <property type="entry name" value="DCD (DEVELOPMENT AND CELL DEATH) DOMAIN PROTEIN"/>
    <property type="match status" value="1"/>
</dbReference>
<protein>
    <recommendedName>
        <fullName evidence="2">DCD domain-containing protein</fullName>
    </recommendedName>
</protein>
<evidence type="ECO:0000313" key="4">
    <source>
        <dbReference type="Proteomes" id="UP001459277"/>
    </source>
</evidence>
<organism evidence="3 4">
    <name type="scientific">Lithocarpus litseifolius</name>
    <dbReference type="NCBI Taxonomy" id="425828"/>
    <lineage>
        <taxon>Eukaryota</taxon>
        <taxon>Viridiplantae</taxon>
        <taxon>Streptophyta</taxon>
        <taxon>Embryophyta</taxon>
        <taxon>Tracheophyta</taxon>
        <taxon>Spermatophyta</taxon>
        <taxon>Magnoliopsida</taxon>
        <taxon>eudicotyledons</taxon>
        <taxon>Gunneridae</taxon>
        <taxon>Pentapetalae</taxon>
        <taxon>rosids</taxon>
        <taxon>fabids</taxon>
        <taxon>Fagales</taxon>
        <taxon>Fagaceae</taxon>
        <taxon>Lithocarpus</taxon>
    </lineage>
</organism>
<feature type="domain" description="DCD" evidence="2">
    <location>
        <begin position="67"/>
        <end position="194"/>
    </location>
</feature>
<accession>A0AAW2D7X0</accession>
<feature type="compositionally biased region" description="Basic and acidic residues" evidence="1">
    <location>
        <begin position="29"/>
        <end position="59"/>
    </location>
</feature>
<gene>
    <name evidence="3" type="ORF">SO802_013334</name>
</gene>
<feature type="compositionally biased region" description="Basic residues" evidence="1">
    <location>
        <begin position="1"/>
        <end position="15"/>
    </location>
</feature>
<dbReference type="InterPro" id="IPR013989">
    <property type="entry name" value="Dev_and_cell_death_domain"/>
</dbReference>
<sequence length="289" mass="33306">MHVRRRQRRRKKKQIWKGNKESSNNEEQDVNKLKSREETKEKNIVIGERNDKRQRPPKNREKISELEKLGGLIFVCNSKTKPDCFRYSVMGVSTSKKDLVMSIKPGLKLILFDFDLKLLYGIYKALFSGGMKLEPRAFSGAFPVQVRFTVEKDCFPLSEAVFKKAIEEIYNEKNKFKAELTVRQFGVIVSDSIFSMHNIPIVWDPYLPPVRREEVPSGSYSVGGMFPGETAHLRRIETDQGADRLYSTYAADALPRYNQTENRQVAQPEAISVPVSFRYSFAGPSFSYR</sequence>
<dbReference type="SMART" id="SM00767">
    <property type="entry name" value="DCD"/>
    <property type="match status" value="1"/>
</dbReference>
<dbReference type="Proteomes" id="UP001459277">
    <property type="component" value="Unassembled WGS sequence"/>
</dbReference>